<evidence type="ECO:0000313" key="2">
    <source>
        <dbReference type="EMBL" id="MFA0809397.1"/>
    </source>
</evidence>
<accession>A0ABV4NTV7</accession>
<evidence type="ECO:0008006" key="4">
    <source>
        <dbReference type="Google" id="ProtNLM"/>
    </source>
</evidence>
<keyword evidence="1" id="KW-0732">Signal</keyword>
<dbReference type="RefSeq" id="WP_371837018.1">
    <property type="nucleotide sequence ID" value="NZ_JBGMEK010000001.1"/>
</dbReference>
<comment type="caution">
    <text evidence="2">The sequence shown here is derived from an EMBL/GenBank/DDBJ whole genome shotgun (WGS) entry which is preliminary data.</text>
</comment>
<organism evidence="2 3">
    <name type="scientific">Microbulbifer epialgicus</name>
    <dbReference type="NCBI Taxonomy" id="393907"/>
    <lineage>
        <taxon>Bacteria</taxon>
        <taxon>Pseudomonadati</taxon>
        <taxon>Pseudomonadota</taxon>
        <taxon>Gammaproteobacteria</taxon>
        <taxon>Cellvibrionales</taxon>
        <taxon>Microbulbiferaceae</taxon>
        <taxon>Microbulbifer</taxon>
    </lineage>
</organism>
<name>A0ABV4NTV7_9GAMM</name>
<protein>
    <recommendedName>
        <fullName evidence="4">LPP20 lipoprotein</fullName>
    </recommendedName>
</protein>
<evidence type="ECO:0000313" key="3">
    <source>
        <dbReference type="Proteomes" id="UP001569428"/>
    </source>
</evidence>
<feature type="signal peptide" evidence="1">
    <location>
        <begin position="1"/>
        <end position="20"/>
    </location>
</feature>
<dbReference type="Proteomes" id="UP001569428">
    <property type="component" value="Unassembled WGS sequence"/>
</dbReference>
<proteinExistence type="predicted"/>
<reference evidence="2 3" key="1">
    <citation type="submission" date="2024-08" db="EMBL/GenBank/DDBJ databases">
        <authorList>
            <person name="Ishaq N."/>
        </authorList>
    </citation>
    <scope>NUCLEOTIDE SEQUENCE [LARGE SCALE GENOMIC DNA]</scope>
    <source>
        <strain evidence="2 3">DSM 18651</strain>
    </source>
</reference>
<keyword evidence="3" id="KW-1185">Reference proteome</keyword>
<sequence>MKIQKVISCIFCFFPIMSFAWQPCMPFCDSACGGVALQGLGSSVASAMQSQASSNQNLLTAINDVTQSSVDFGVDMTDAWTSSSMDILSGLDARTSKIELAQAMQIKAYELSTDTINNIFVQSLREQYTARKVSENNLLFSENAMPETGEIGAIAALEFKEAYLKTHLHADETTKNQIHYGEEITPGDISIAQNKKISKSDEIFNSAKLYCEKTLSNEELNNFQVLISYITNPNPLPQYSANDLSSPKGQDYELNRKIYNAKVSIVSAIVYELISHRAQFSSPDWVRSYVDRSSNEPKLSITETFSSLVNGRTTSEGWYLNTKLMNETGLKRELTYLESERNALLFLLTQRREWRNQLLSIIALGNISKTGEELERTKI</sequence>
<dbReference type="EMBL" id="JBGMEK010000001">
    <property type="protein sequence ID" value="MFA0809397.1"/>
    <property type="molecule type" value="Genomic_DNA"/>
</dbReference>
<evidence type="ECO:0000256" key="1">
    <source>
        <dbReference type="SAM" id="SignalP"/>
    </source>
</evidence>
<feature type="chain" id="PRO_5045886862" description="LPP20 lipoprotein" evidence="1">
    <location>
        <begin position="21"/>
        <end position="379"/>
    </location>
</feature>
<gene>
    <name evidence="2" type="ORF">ACCI49_00575</name>
</gene>